<feature type="transmembrane region" description="Helical" evidence="8">
    <location>
        <begin position="105"/>
        <end position="129"/>
    </location>
</feature>
<organism evidence="9 10">
    <name type="scientific">Aliterella atlantica CENA595</name>
    <dbReference type="NCBI Taxonomy" id="1618023"/>
    <lineage>
        <taxon>Bacteria</taxon>
        <taxon>Bacillati</taxon>
        <taxon>Cyanobacteriota</taxon>
        <taxon>Cyanophyceae</taxon>
        <taxon>Chroococcidiopsidales</taxon>
        <taxon>Aliterellaceae</taxon>
        <taxon>Aliterella</taxon>
    </lineage>
</organism>
<dbReference type="InterPro" id="IPR007227">
    <property type="entry name" value="Cell_shape_determining_MreD"/>
</dbReference>
<keyword evidence="3" id="KW-1003">Cell membrane</keyword>
<evidence type="ECO:0000313" key="10">
    <source>
        <dbReference type="Proteomes" id="UP000032452"/>
    </source>
</evidence>
<dbReference type="STRING" id="1618023.UH38_04880"/>
<evidence type="ECO:0000256" key="7">
    <source>
        <dbReference type="ARBA" id="ARBA00023136"/>
    </source>
</evidence>
<evidence type="ECO:0000256" key="2">
    <source>
        <dbReference type="ARBA" id="ARBA00007776"/>
    </source>
</evidence>
<keyword evidence="4 8" id="KW-0812">Transmembrane</keyword>
<feature type="transmembrane region" description="Helical" evidence="8">
    <location>
        <begin position="43"/>
        <end position="70"/>
    </location>
</feature>
<dbReference type="RefSeq" id="WP_045053586.1">
    <property type="nucleotide sequence ID" value="NZ_CAWMDP010000011.1"/>
</dbReference>
<evidence type="ECO:0000313" key="9">
    <source>
        <dbReference type="EMBL" id="KJH72961.1"/>
    </source>
</evidence>
<dbReference type="OrthoDB" id="458492at2"/>
<evidence type="ECO:0000256" key="6">
    <source>
        <dbReference type="ARBA" id="ARBA00022989"/>
    </source>
</evidence>
<evidence type="ECO:0000256" key="3">
    <source>
        <dbReference type="ARBA" id="ARBA00022475"/>
    </source>
</evidence>
<dbReference type="Proteomes" id="UP000032452">
    <property type="component" value="Unassembled WGS sequence"/>
</dbReference>
<proteinExistence type="inferred from homology"/>
<keyword evidence="6 8" id="KW-1133">Transmembrane helix</keyword>
<comment type="similarity">
    <text evidence="2">Belongs to the MreD family.</text>
</comment>
<accession>A0A0D9A0G5</accession>
<keyword evidence="5" id="KW-0133">Cell shape</keyword>
<evidence type="ECO:0000256" key="5">
    <source>
        <dbReference type="ARBA" id="ARBA00022960"/>
    </source>
</evidence>
<dbReference type="PATRIC" id="fig|1618023.3.peg.851"/>
<feature type="transmembrane region" description="Helical" evidence="8">
    <location>
        <begin position="12"/>
        <end position="31"/>
    </location>
</feature>
<evidence type="ECO:0000256" key="1">
    <source>
        <dbReference type="ARBA" id="ARBA00004651"/>
    </source>
</evidence>
<protein>
    <submittedName>
        <fullName evidence="9">Rod shape-determining protein MreD</fullName>
    </submittedName>
</protein>
<comment type="subcellular location">
    <subcellularLocation>
        <location evidence="1">Cell membrane</location>
        <topology evidence="1">Multi-pass membrane protein</topology>
    </subcellularLocation>
</comment>
<gene>
    <name evidence="9" type="ORF">UH38_04880</name>
</gene>
<feature type="transmembrane region" description="Helical" evidence="8">
    <location>
        <begin position="76"/>
        <end position="93"/>
    </location>
</feature>
<keyword evidence="10" id="KW-1185">Reference proteome</keyword>
<keyword evidence="7 8" id="KW-0472">Membrane</keyword>
<dbReference type="AlphaFoldDB" id="A0A0D9A0G5"/>
<name>A0A0D9A0G5_9CYAN</name>
<dbReference type="NCBIfam" id="TIGR03426">
    <property type="entry name" value="shape_MreD"/>
    <property type="match status" value="1"/>
</dbReference>
<dbReference type="Pfam" id="PF04093">
    <property type="entry name" value="MreD"/>
    <property type="match status" value="1"/>
</dbReference>
<dbReference type="EMBL" id="JYON01000003">
    <property type="protein sequence ID" value="KJH72961.1"/>
    <property type="molecule type" value="Genomic_DNA"/>
</dbReference>
<dbReference type="GO" id="GO:0008360">
    <property type="term" value="P:regulation of cell shape"/>
    <property type="evidence" value="ECO:0007669"/>
    <property type="project" value="UniProtKB-KW"/>
</dbReference>
<dbReference type="GO" id="GO:0005886">
    <property type="term" value="C:plasma membrane"/>
    <property type="evidence" value="ECO:0007669"/>
    <property type="project" value="UniProtKB-SubCell"/>
</dbReference>
<evidence type="ECO:0000256" key="8">
    <source>
        <dbReference type="SAM" id="Phobius"/>
    </source>
</evidence>
<evidence type="ECO:0000256" key="4">
    <source>
        <dbReference type="ARBA" id="ARBA00022692"/>
    </source>
</evidence>
<comment type="caution">
    <text evidence="9">The sequence shown here is derived from an EMBL/GenBank/DDBJ whole genome shotgun (WGS) entry which is preliminary data.</text>
</comment>
<reference evidence="9 10" key="1">
    <citation type="submission" date="2015-02" db="EMBL/GenBank/DDBJ databases">
        <title>Draft genome of a novel marine cyanobacterium (Chroococcales) isolated from South Atlantic Ocean.</title>
        <authorList>
            <person name="Rigonato J."/>
            <person name="Alvarenga D.O."/>
            <person name="Branco L.H."/>
            <person name="Varani A.M."/>
            <person name="Brandini F.P."/>
            <person name="Fiore M.F."/>
        </authorList>
    </citation>
    <scope>NUCLEOTIDE SEQUENCE [LARGE SCALE GENOMIC DNA]</scope>
    <source>
        <strain evidence="9 10">CENA595</strain>
    </source>
</reference>
<sequence>MFGRFFSSLLGSWVVTASSVMLCLLLLTIRLPGMELLGIAPNWALIWVVTWSVKRAIAISAIAGLIIGLLQDSMTAAIPTHVLSLACVGVLTARLNKQRYIQEDFISIALIVFGMTVVAETITAFQFAIPSNVTGITDLVDRLALNLVDIWTQRQQIILCEAIVSSLWGPVVYYPLNRWWQYSSNS</sequence>